<dbReference type="GO" id="GO:0032259">
    <property type="term" value="P:methylation"/>
    <property type="evidence" value="ECO:0007669"/>
    <property type="project" value="UniProtKB-KW"/>
</dbReference>
<dbReference type="SUPFAM" id="SSF53335">
    <property type="entry name" value="S-adenosyl-L-methionine-dependent methyltransferases"/>
    <property type="match status" value="1"/>
</dbReference>
<dbReference type="InterPro" id="IPR003788">
    <property type="entry name" value="NDUFAF7"/>
</dbReference>
<dbReference type="GO" id="GO:0035243">
    <property type="term" value="F:protein-arginine omega-N symmetric methyltransferase activity"/>
    <property type="evidence" value="ECO:0007669"/>
    <property type="project" value="TreeGrafter"/>
</dbReference>
<dbReference type="RefSeq" id="WP_064104521.1">
    <property type="nucleotide sequence ID" value="NZ_LXSF01000007.1"/>
</dbReference>
<comment type="caution">
    <text evidence="3">The sequence shown here is derived from an EMBL/GenBank/DDBJ whole genome shotgun (WGS) entry which is preliminary data.</text>
</comment>
<dbReference type="PANTHER" id="PTHR12049:SF7">
    <property type="entry name" value="PROTEIN ARGININE METHYLTRANSFERASE NDUFAF7, MITOCHONDRIAL"/>
    <property type="match status" value="1"/>
</dbReference>
<evidence type="ECO:0000256" key="1">
    <source>
        <dbReference type="ARBA" id="ARBA00022603"/>
    </source>
</evidence>
<sequence length="383" mass="41793">MNRPTLPAPGPEALAASQALCDLIQQRIQANHGFLPFADFMQLALYQPQYGYYTGGAHKIGAAGDFITAPALTPLFGQTLAIQLQSLLPQTAGNIYEFGAGTGELAAQLIGKLSGSLRHYYIIEVSPDLAERQRRHLAAALPQHQHQITWLTELPAEFDGIVIGNEVLDAMPCDIVRYQNGQWQLMGVGLDTNQQFQWQSAALPAELLPAAQALLPAIDGYTSELHLRQQAFIRTLAQRLTRGALLFIDYGFDAAQYYHPQRSGGTLIGHYRHHAVHNPFEHVGLTDLTCHVNFTAIAEAACQAGLDLIGYTTQAAFLLNLGLTDLLADQGEPESQAYIRAAAACQTLLAPQEMGELFKVIAFGRNIDPDWPGFALGDLCHKL</sequence>
<gene>
    <name evidence="3" type="ORF">A7P85_07060</name>
</gene>
<dbReference type="InterPro" id="IPR038375">
    <property type="entry name" value="NDUFAF7_sf"/>
</dbReference>
<dbReference type="PANTHER" id="PTHR12049">
    <property type="entry name" value="PROTEIN ARGININE METHYLTRANSFERASE NDUFAF7, MITOCHONDRIAL"/>
    <property type="match status" value="1"/>
</dbReference>
<dbReference type="AlphaFoldDB" id="A0A1A9RBQ4"/>
<accession>A0A1A9RBQ4</accession>
<evidence type="ECO:0000313" key="3">
    <source>
        <dbReference type="EMBL" id="OAM16164.1"/>
    </source>
</evidence>
<dbReference type="Gene3D" id="3.40.50.12710">
    <property type="match status" value="1"/>
</dbReference>
<reference evidence="4" key="1">
    <citation type="submission" date="2016-05" db="EMBL/GenBank/DDBJ databases">
        <title>Draft genome of Corynebacterium afermentans subsp. afermentans LCDC 88199T.</title>
        <authorList>
            <person name="Bernier A.-M."/>
            <person name="Bernard K."/>
        </authorList>
    </citation>
    <scope>NUCLEOTIDE SEQUENCE [LARGE SCALE GENOMIC DNA]</scope>
    <source>
        <strain evidence="4">NML01-0328</strain>
    </source>
</reference>
<dbReference type="Proteomes" id="UP000078003">
    <property type="component" value="Unassembled WGS sequence"/>
</dbReference>
<evidence type="ECO:0000256" key="2">
    <source>
        <dbReference type="ARBA" id="ARBA00022679"/>
    </source>
</evidence>
<proteinExistence type="predicted"/>
<dbReference type="EMBL" id="LXSF01000007">
    <property type="protein sequence ID" value="OAM16164.1"/>
    <property type="molecule type" value="Genomic_DNA"/>
</dbReference>
<evidence type="ECO:0000313" key="4">
    <source>
        <dbReference type="Proteomes" id="UP000078003"/>
    </source>
</evidence>
<protein>
    <submittedName>
        <fullName evidence="3">S-adenosyl-L-methionine-dependent methyltransferase</fullName>
    </submittedName>
</protein>
<dbReference type="CDD" id="cd02440">
    <property type="entry name" value="AdoMet_MTases"/>
    <property type="match status" value="1"/>
</dbReference>
<organism evidence="3 4">
    <name type="scientific">Eikenella corrodens</name>
    <dbReference type="NCBI Taxonomy" id="539"/>
    <lineage>
        <taxon>Bacteria</taxon>
        <taxon>Pseudomonadati</taxon>
        <taxon>Pseudomonadota</taxon>
        <taxon>Betaproteobacteria</taxon>
        <taxon>Neisseriales</taxon>
        <taxon>Neisseriaceae</taxon>
        <taxon>Eikenella</taxon>
    </lineage>
</organism>
<keyword evidence="2 3" id="KW-0808">Transferase</keyword>
<dbReference type="InterPro" id="IPR029063">
    <property type="entry name" value="SAM-dependent_MTases_sf"/>
</dbReference>
<dbReference type="Pfam" id="PF02636">
    <property type="entry name" value="Methyltransf_28"/>
    <property type="match status" value="1"/>
</dbReference>
<name>A0A1A9RBQ4_EIKCO</name>
<keyword evidence="1 3" id="KW-0489">Methyltransferase</keyword>